<keyword evidence="2" id="KW-1185">Reference proteome</keyword>
<proteinExistence type="predicted"/>
<reference evidence="1 2" key="1">
    <citation type="journal article" date="2015" name="Genome Announc.">
        <title>Complete Genome Sequence of Methanosphaerula palustris E1-9CT, a Hydrogenotrophic Methanogen Isolated from a Minerotrophic Fen Peatland.</title>
        <authorList>
            <person name="Cadillo-Quiroz H."/>
            <person name="Browne P."/>
            <person name="Kyrpides N."/>
            <person name="Woyke T."/>
            <person name="Goodwin L."/>
            <person name="Detter C."/>
            <person name="Yavitt J.B."/>
            <person name="Zinder S.H."/>
        </authorList>
    </citation>
    <scope>NUCLEOTIDE SEQUENCE [LARGE SCALE GENOMIC DNA]</scope>
    <source>
        <strain evidence="2">ATCC BAA-1556 / DSM 19958 / E1-9c</strain>
    </source>
</reference>
<dbReference type="STRING" id="521011.Mpal_2269"/>
<protein>
    <submittedName>
        <fullName evidence="1">CheW protein</fullName>
    </submittedName>
</protein>
<name>B8GE57_METPE</name>
<dbReference type="KEGG" id="mpl:Mpal_2269"/>
<dbReference type="EMBL" id="CP001338">
    <property type="protein sequence ID" value="ACL17558.1"/>
    <property type="molecule type" value="Genomic_DNA"/>
</dbReference>
<dbReference type="Proteomes" id="UP000002457">
    <property type="component" value="Chromosome"/>
</dbReference>
<gene>
    <name evidence="1" type="ordered locus">Mpal_2269</name>
</gene>
<dbReference type="HOGENOM" id="CLU_2839416_0_0_2"/>
<organism evidence="1 2">
    <name type="scientific">Methanosphaerula palustris (strain ATCC BAA-1556 / DSM 19958 / E1-9c)</name>
    <dbReference type="NCBI Taxonomy" id="521011"/>
    <lineage>
        <taxon>Archaea</taxon>
        <taxon>Methanobacteriati</taxon>
        <taxon>Methanobacteriota</taxon>
        <taxon>Stenosarchaea group</taxon>
        <taxon>Methanomicrobia</taxon>
        <taxon>Methanomicrobiales</taxon>
        <taxon>Methanoregulaceae</taxon>
        <taxon>Methanosphaerula</taxon>
    </lineage>
</organism>
<evidence type="ECO:0000313" key="2">
    <source>
        <dbReference type="Proteomes" id="UP000002457"/>
    </source>
</evidence>
<accession>B8GE57</accession>
<dbReference type="AlphaFoldDB" id="B8GE57"/>
<sequence>MVGILVDEVQAVSTFNRAQIDRTMILSSQNVTHILGIIKRPVAHGEQGKTDLLIWIDIRHLVQDR</sequence>
<dbReference type="eggNOG" id="arCOG02395">
    <property type="taxonomic scope" value="Archaea"/>
</dbReference>
<evidence type="ECO:0000313" key="1">
    <source>
        <dbReference type="EMBL" id="ACL17558.1"/>
    </source>
</evidence>